<keyword evidence="3" id="KW-1185">Reference proteome</keyword>
<evidence type="ECO:0000313" key="3">
    <source>
        <dbReference type="Proteomes" id="UP001064297"/>
    </source>
</evidence>
<feature type="region of interest" description="Disordered" evidence="1">
    <location>
        <begin position="1"/>
        <end position="35"/>
    </location>
</feature>
<organism evidence="2 3">
    <name type="scientific">Gordonia phage ObLaDi</name>
    <dbReference type="NCBI Taxonomy" id="2978487"/>
    <lineage>
        <taxon>Viruses</taxon>
        <taxon>Duplodnaviria</taxon>
        <taxon>Heunggongvirae</taxon>
        <taxon>Uroviricota</taxon>
        <taxon>Caudoviricetes</taxon>
        <taxon>Kruegerviridae</taxon>
        <taxon>Cafassovirus</taxon>
        <taxon>Cafassovirus obladi</taxon>
    </lineage>
</organism>
<feature type="region of interest" description="Disordered" evidence="1">
    <location>
        <begin position="47"/>
        <end position="75"/>
    </location>
</feature>
<sequence>MSEHGPLEFPAGSTLMLQRRTGATPSRYGGGEDAYADHHTIGPCSVLQSSTGSRGEHQSTPSHTATIGAPTGSDVKVGDRIVLPSGTVAKVTALPIPNSNPWTGWTPRIRVVVEAVRWA</sequence>
<dbReference type="EMBL" id="OP297535">
    <property type="protein sequence ID" value="UXE03733.1"/>
    <property type="molecule type" value="Genomic_DNA"/>
</dbReference>
<evidence type="ECO:0000313" key="2">
    <source>
        <dbReference type="EMBL" id="UXE03733.1"/>
    </source>
</evidence>
<gene>
    <name evidence="2" type="primary">10</name>
    <name evidence="2" type="ORF">SEA_OBLADI_10</name>
</gene>
<reference evidence="2" key="1">
    <citation type="submission" date="2022-08" db="EMBL/GenBank/DDBJ databases">
        <authorList>
            <person name="Abuwarda M.A."/>
            <person name="Alvarez A."/>
            <person name="Batteikh M."/>
            <person name="Baughman A.P."/>
            <person name="Chavez V."/>
            <person name="Cheng C."/>
            <person name="Cosentino E.J."/>
            <person name="Di Blasi D.L."/>
            <person name="Dooley N.L."/>
            <person name="Empson B.M."/>
            <person name="Erfanian K."/>
            <person name="Esparza P.D."/>
            <person name="Fleming H.S."/>
            <person name="Ghannam M.S."/>
            <person name="Gibbons A.C."/>
            <person name="Gonzalez C."/>
            <person name="Huq N.E."/>
            <person name="Jin K."/>
            <person name="Kamarzar M."/>
            <person name="Khaine A."/>
            <person name="Krug K.R."/>
            <person name="Lee A."/>
            <person name="Liao S."/>
            <person name="Light I."/>
            <person name="Ma Y."/>
            <person name="Magaling J.M."/>
            <person name="McLinden K.C."/>
            <person name="Melkote A."/>
            <person name="Montoya Serpas C.A."/>
            <person name="Niazmandi K."/>
            <person name="Ostroske E.C."/>
            <person name="Paek B.H."/>
            <person name="Rajiv S."/>
            <person name="Santos C.E."/>
            <person name="Semaan S.A."/>
            <person name="Senthilvelan J."/>
            <person name="Sheppy T.E."/>
            <person name="Stephenson J.C."/>
            <person name="Tenney M.E."/>
            <person name="Teoh N."/>
            <person name="Thorp J.P."/>
            <person name="Turon Font G."/>
            <person name="Uvarov E.V."/>
            <person name="Verpukhovskiy P."/>
            <person name="Wang J."/>
            <person name="Whang A.Y."/>
            <person name="Wright N.E."/>
            <person name="Wu M."/>
            <person name="Zhuang C."/>
            <person name="Bruns J.A."/>
            <person name="Chai A.E."/>
            <person name="Parikh H."/>
            <person name="Zorawik M."/>
            <person name="Garza D.R."/>
            <person name="Ngo R.T."/>
            <person name="Reddi K."/>
            <person name="Garcia-Vedrenne A.E."/>
            <person name="Freise A.C."/>
            <person name="Balish M.F."/>
            <person name="Garlena R.A."/>
            <person name="Russell D.A."/>
            <person name="Jacobs-Sera D."/>
            <person name="Hatfull G.F."/>
        </authorList>
    </citation>
    <scope>NUCLEOTIDE SEQUENCE</scope>
</reference>
<feature type="compositionally biased region" description="Polar residues" evidence="1">
    <location>
        <begin position="47"/>
        <end position="65"/>
    </location>
</feature>
<dbReference type="Proteomes" id="UP001064297">
    <property type="component" value="Segment"/>
</dbReference>
<proteinExistence type="predicted"/>
<accession>A0A977PQW4</accession>
<protein>
    <submittedName>
        <fullName evidence="2">Head-to-tail stopper</fullName>
    </submittedName>
</protein>
<name>A0A977PQW4_9CAUD</name>
<evidence type="ECO:0000256" key="1">
    <source>
        <dbReference type="SAM" id="MobiDB-lite"/>
    </source>
</evidence>